<dbReference type="AlphaFoldDB" id="A0A383DUM8"/>
<accession>A0A383DUM8</accession>
<gene>
    <name evidence="1" type="ORF">METZ01_LOCUS500402</name>
</gene>
<evidence type="ECO:0008006" key="2">
    <source>
        <dbReference type="Google" id="ProtNLM"/>
    </source>
</evidence>
<sequence length="177" mass="20034">MSKLTDSQPTNLNQLNVVSFDISFSRQPAVQYFCQRITLPTVVLGETNEPSPFLNLPLEGDTLTFEALSLSFIVDEDLKNYIEIYNWMTALGFPRDYEQYAVLQEPSAASKTLSKYSDLTIVIHTNKSNPNYRIKFTDCFPTSLSSIQFDSTPTGMDPIVVDATFNFRGMFDITKII</sequence>
<evidence type="ECO:0000313" key="1">
    <source>
        <dbReference type="EMBL" id="SVE47548.1"/>
    </source>
</evidence>
<proteinExistence type="predicted"/>
<reference evidence="1" key="1">
    <citation type="submission" date="2018-05" db="EMBL/GenBank/DDBJ databases">
        <authorList>
            <person name="Lanie J.A."/>
            <person name="Ng W.-L."/>
            <person name="Kazmierczak K.M."/>
            <person name="Andrzejewski T.M."/>
            <person name="Davidsen T.M."/>
            <person name="Wayne K.J."/>
            <person name="Tettelin H."/>
            <person name="Glass J.I."/>
            <person name="Rusch D."/>
            <person name="Podicherti R."/>
            <person name="Tsui H.-C.T."/>
            <person name="Winkler M.E."/>
        </authorList>
    </citation>
    <scope>NUCLEOTIDE SEQUENCE</scope>
</reference>
<protein>
    <recommendedName>
        <fullName evidence="2">Phage tail protein</fullName>
    </recommendedName>
</protein>
<name>A0A383DUM8_9ZZZZ</name>
<organism evidence="1">
    <name type="scientific">marine metagenome</name>
    <dbReference type="NCBI Taxonomy" id="408172"/>
    <lineage>
        <taxon>unclassified sequences</taxon>
        <taxon>metagenomes</taxon>
        <taxon>ecological metagenomes</taxon>
    </lineage>
</organism>
<dbReference type="EMBL" id="UINC01219877">
    <property type="protein sequence ID" value="SVE47548.1"/>
    <property type="molecule type" value="Genomic_DNA"/>
</dbReference>